<keyword evidence="2" id="KW-1133">Transmembrane helix</keyword>
<evidence type="ECO:0000256" key="2">
    <source>
        <dbReference type="SAM" id="Phobius"/>
    </source>
</evidence>
<dbReference type="EMBL" id="BTRK01000004">
    <property type="protein sequence ID" value="GMR50100.1"/>
    <property type="molecule type" value="Genomic_DNA"/>
</dbReference>
<keyword evidence="4" id="KW-1185">Reference proteome</keyword>
<feature type="transmembrane region" description="Helical" evidence="2">
    <location>
        <begin position="190"/>
        <end position="210"/>
    </location>
</feature>
<gene>
    <name evidence="3" type="ORF">PMAYCL1PPCAC_20295</name>
</gene>
<feature type="transmembrane region" description="Helical" evidence="2">
    <location>
        <begin position="49"/>
        <end position="69"/>
    </location>
</feature>
<feature type="region of interest" description="Disordered" evidence="1">
    <location>
        <begin position="118"/>
        <end position="140"/>
    </location>
</feature>
<proteinExistence type="predicted"/>
<sequence length="227" mass="25924">ILVHLLNSISIHVSLFNGVLVQVFQLHVMHWKHCFINALWTTANMFAEVTSVQTAIMAIIIGLFLGIIFSEMSQPLFEIVHAMQKNDKFSDVAVIPVMFSMMIFFHLSIMDPEGILMPPTPSNRSENEGNAQPPVDQQTPKITHQIHPIDTKISLRLFSMLASVLGMISYVCYVCYQFQQDPPRDVGELLRWLIIPAFLSLIFMNCLNAISEFLIPYNECLRDIAWR</sequence>
<accession>A0AAN5I3G4</accession>
<organism evidence="3 4">
    <name type="scientific">Pristionchus mayeri</name>
    <dbReference type="NCBI Taxonomy" id="1317129"/>
    <lineage>
        <taxon>Eukaryota</taxon>
        <taxon>Metazoa</taxon>
        <taxon>Ecdysozoa</taxon>
        <taxon>Nematoda</taxon>
        <taxon>Chromadorea</taxon>
        <taxon>Rhabditida</taxon>
        <taxon>Rhabditina</taxon>
        <taxon>Diplogasteromorpha</taxon>
        <taxon>Diplogasteroidea</taxon>
        <taxon>Neodiplogasteridae</taxon>
        <taxon>Pristionchus</taxon>
    </lineage>
</organism>
<protein>
    <submittedName>
        <fullName evidence="3">Uncharacterized protein</fullName>
    </submittedName>
</protein>
<reference evidence="4" key="1">
    <citation type="submission" date="2022-10" db="EMBL/GenBank/DDBJ databases">
        <title>Genome assembly of Pristionchus species.</title>
        <authorList>
            <person name="Yoshida K."/>
            <person name="Sommer R.J."/>
        </authorList>
    </citation>
    <scope>NUCLEOTIDE SEQUENCE [LARGE SCALE GENOMIC DNA]</scope>
    <source>
        <strain evidence="4">RS5460</strain>
    </source>
</reference>
<feature type="non-terminal residue" evidence="3">
    <location>
        <position position="227"/>
    </location>
</feature>
<dbReference type="Proteomes" id="UP001328107">
    <property type="component" value="Unassembled WGS sequence"/>
</dbReference>
<comment type="caution">
    <text evidence="3">The sequence shown here is derived from an EMBL/GenBank/DDBJ whole genome shotgun (WGS) entry which is preliminary data.</text>
</comment>
<feature type="compositionally biased region" description="Polar residues" evidence="1">
    <location>
        <begin position="122"/>
        <end position="140"/>
    </location>
</feature>
<evidence type="ECO:0000313" key="4">
    <source>
        <dbReference type="Proteomes" id="UP001328107"/>
    </source>
</evidence>
<name>A0AAN5I3G4_9BILA</name>
<feature type="transmembrane region" description="Helical" evidence="2">
    <location>
        <begin position="89"/>
        <end position="109"/>
    </location>
</feature>
<evidence type="ECO:0000256" key="1">
    <source>
        <dbReference type="SAM" id="MobiDB-lite"/>
    </source>
</evidence>
<dbReference type="AlphaFoldDB" id="A0AAN5I3G4"/>
<feature type="transmembrane region" description="Helical" evidence="2">
    <location>
        <begin position="157"/>
        <end position="178"/>
    </location>
</feature>
<keyword evidence="2" id="KW-0812">Transmembrane</keyword>
<evidence type="ECO:0000313" key="3">
    <source>
        <dbReference type="EMBL" id="GMR50100.1"/>
    </source>
</evidence>
<feature type="non-terminal residue" evidence="3">
    <location>
        <position position="1"/>
    </location>
</feature>
<keyword evidence="2" id="KW-0472">Membrane</keyword>